<reference evidence="1" key="1">
    <citation type="journal article" date="2021" name="Proc. Natl. Acad. Sci. U.S.A.">
        <title>A Catalog of Tens of Thousands of Viruses from Human Metagenomes Reveals Hidden Associations with Chronic Diseases.</title>
        <authorList>
            <person name="Tisza M.J."/>
            <person name="Buck C.B."/>
        </authorList>
    </citation>
    <scope>NUCLEOTIDE SEQUENCE</scope>
    <source>
        <strain evidence="1">CtePP3</strain>
    </source>
</reference>
<evidence type="ECO:0000313" key="1">
    <source>
        <dbReference type="EMBL" id="DAE16394.1"/>
    </source>
</evidence>
<organism evidence="1">
    <name type="scientific">Siphoviridae sp. ctePP3</name>
    <dbReference type="NCBI Taxonomy" id="2825591"/>
    <lineage>
        <taxon>Viruses</taxon>
        <taxon>Duplodnaviria</taxon>
        <taxon>Heunggongvirae</taxon>
        <taxon>Uroviricota</taxon>
        <taxon>Caudoviricetes</taxon>
    </lineage>
</organism>
<protein>
    <submittedName>
        <fullName evidence="1">Uncharacterized protein</fullName>
    </submittedName>
</protein>
<name>A0A8S5QBS9_9CAUD</name>
<accession>A0A8S5QBS9</accession>
<dbReference type="EMBL" id="BK015623">
    <property type="protein sequence ID" value="DAE16394.1"/>
    <property type="molecule type" value="Genomic_DNA"/>
</dbReference>
<proteinExistence type="predicted"/>
<sequence>MSLASRSLGPIFERGAFFVCVIKKAAQLLYSCERGRSYLPYFALDEFI</sequence>